<dbReference type="KEGG" id="err:DVR09_15955"/>
<protein>
    <submittedName>
        <fullName evidence="1">Uncharacterized protein</fullName>
    </submittedName>
</protein>
<name>A0A345YJ45_9SPHN</name>
<gene>
    <name evidence="1" type="ORF">DVR09_15955</name>
</gene>
<keyword evidence="2" id="KW-1185">Reference proteome</keyword>
<organism evidence="1 2">
    <name type="scientific">Erythrobacter aureus</name>
    <dbReference type="NCBI Taxonomy" id="2182384"/>
    <lineage>
        <taxon>Bacteria</taxon>
        <taxon>Pseudomonadati</taxon>
        <taxon>Pseudomonadota</taxon>
        <taxon>Alphaproteobacteria</taxon>
        <taxon>Sphingomonadales</taxon>
        <taxon>Erythrobacteraceae</taxon>
        <taxon>Erythrobacter/Porphyrobacter group</taxon>
        <taxon>Erythrobacter</taxon>
    </lineage>
</organism>
<dbReference type="EMBL" id="CP031358">
    <property type="protein sequence ID" value="AXK43947.1"/>
    <property type="molecule type" value="Genomic_DNA"/>
</dbReference>
<dbReference type="OrthoDB" id="9922025at2"/>
<dbReference type="Proteomes" id="UP000254508">
    <property type="component" value="Plasmid unnamed"/>
</dbReference>
<proteinExistence type="predicted"/>
<reference evidence="1 2" key="1">
    <citation type="submission" date="2018-07" db="EMBL/GenBank/DDBJ databases">
        <title>Genome sequence of Erythrobacter strain YH-07, an antagonistic bacterium isolated from Yellow Sea.</title>
        <authorList>
            <person name="Tang T."/>
            <person name="Liu Q."/>
            <person name="Sun X."/>
        </authorList>
    </citation>
    <scope>NUCLEOTIDE SEQUENCE [LARGE SCALE GENOMIC DNA]</scope>
    <source>
        <strain evidence="1 2">YH-07</strain>
        <plasmid evidence="1 2">unnamed</plasmid>
    </source>
</reference>
<dbReference type="AlphaFoldDB" id="A0A345YJ45"/>
<evidence type="ECO:0000313" key="1">
    <source>
        <dbReference type="EMBL" id="AXK43947.1"/>
    </source>
</evidence>
<geneLocation type="plasmid" evidence="1 2">
    <name>unnamed</name>
</geneLocation>
<keyword evidence="1" id="KW-0614">Plasmid</keyword>
<evidence type="ECO:0000313" key="2">
    <source>
        <dbReference type="Proteomes" id="UP000254508"/>
    </source>
</evidence>
<sequence length="101" mass="10867">MTVSKGEDAGWAYLEGCRVDMIAYPPTGLGQKYGFRIFEPEDGESPEAFAERLLSDPASPVYGADAPAGCIPTGDEEFLFFGAARELSTFGETYLSSLPTE</sequence>
<accession>A0A345YJ45</accession>